<dbReference type="STRING" id="287098.SAMN05421665_3069"/>
<accession>A0A1R3XGA3</accession>
<keyword evidence="4" id="KW-1185">Reference proteome</keyword>
<dbReference type="EMBL" id="FTPR01000003">
    <property type="protein sequence ID" value="SIT90333.1"/>
    <property type="molecule type" value="Genomic_DNA"/>
</dbReference>
<proteinExistence type="predicted"/>
<dbReference type="OrthoDB" id="283968at2"/>
<evidence type="ECO:0000256" key="1">
    <source>
        <dbReference type="SAM" id="MobiDB-lite"/>
    </source>
</evidence>
<feature type="domain" description="Hypervirulence associated protein TUDOR" evidence="2">
    <location>
        <begin position="6"/>
        <end position="67"/>
    </location>
</feature>
<name>A0A1R3XGA3_9RHOB</name>
<dbReference type="Proteomes" id="UP000186997">
    <property type="component" value="Unassembled WGS sequence"/>
</dbReference>
<dbReference type="AlphaFoldDB" id="A0A1R3XGA3"/>
<evidence type="ECO:0000259" key="2">
    <source>
        <dbReference type="Pfam" id="PF11160"/>
    </source>
</evidence>
<protein>
    <recommendedName>
        <fullName evidence="2">Hypervirulence associated protein TUDOR domain-containing protein</fullName>
    </recommendedName>
</protein>
<dbReference type="InterPro" id="IPR021331">
    <property type="entry name" value="Hva1_TUDOR"/>
</dbReference>
<reference evidence="4" key="1">
    <citation type="submission" date="2017-01" db="EMBL/GenBank/DDBJ databases">
        <authorList>
            <person name="Varghese N."/>
            <person name="Submissions S."/>
        </authorList>
    </citation>
    <scope>NUCLEOTIDE SEQUENCE [LARGE SCALE GENOMIC DNA]</scope>
    <source>
        <strain evidence="4">DSM 29591</strain>
    </source>
</reference>
<sequence>MGYQSGDKVEWDWGDGTATGKVDETHQSSITRTIKGTEVTRNGSSDDPALEISQDDGTKVLKLSSEVRKA</sequence>
<feature type="region of interest" description="Disordered" evidence="1">
    <location>
        <begin position="1"/>
        <end position="24"/>
    </location>
</feature>
<organism evidence="3 4">
    <name type="scientific">Yoonia rosea</name>
    <dbReference type="NCBI Taxonomy" id="287098"/>
    <lineage>
        <taxon>Bacteria</taxon>
        <taxon>Pseudomonadati</taxon>
        <taxon>Pseudomonadota</taxon>
        <taxon>Alphaproteobacteria</taxon>
        <taxon>Rhodobacterales</taxon>
        <taxon>Paracoccaceae</taxon>
        <taxon>Yoonia</taxon>
    </lineage>
</organism>
<gene>
    <name evidence="3" type="ORF">SAMN05421665_3069</name>
</gene>
<evidence type="ECO:0000313" key="3">
    <source>
        <dbReference type="EMBL" id="SIT90333.1"/>
    </source>
</evidence>
<dbReference type="RefSeq" id="WP_076660769.1">
    <property type="nucleotide sequence ID" value="NZ_FTPR01000003.1"/>
</dbReference>
<dbReference type="Pfam" id="PF11160">
    <property type="entry name" value="Hva1_TUDOR"/>
    <property type="match status" value="1"/>
</dbReference>
<evidence type="ECO:0000313" key="4">
    <source>
        <dbReference type="Proteomes" id="UP000186997"/>
    </source>
</evidence>